<dbReference type="OrthoDB" id="5958460at2"/>
<dbReference type="Proteomes" id="UP000239007">
    <property type="component" value="Unassembled WGS sequence"/>
</dbReference>
<dbReference type="Gene3D" id="2.60.40.420">
    <property type="entry name" value="Cupredoxins - blue copper proteins"/>
    <property type="match status" value="1"/>
</dbReference>
<dbReference type="AlphaFoldDB" id="A0A2S7UW08"/>
<dbReference type="SUPFAM" id="SSF49503">
    <property type="entry name" value="Cupredoxins"/>
    <property type="match status" value="1"/>
</dbReference>
<reference evidence="2 3" key="1">
    <citation type="submission" date="2016-12" db="EMBL/GenBank/DDBJ databases">
        <title>Diversity of luminous bacteria.</title>
        <authorList>
            <person name="Yoshizawa S."/>
            <person name="Kogure K."/>
        </authorList>
    </citation>
    <scope>NUCLEOTIDE SEQUENCE [LARGE SCALE GENOMIC DNA]</scope>
    <source>
        <strain evidence="2 3">SA4-48</strain>
    </source>
</reference>
<comment type="caution">
    <text evidence="2">The sequence shown here is derived from an EMBL/GenBank/DDBJ whole genome shotgun (WGS) entry which is preliminary data.</text>
</comment>
<keyword evidence="3" id="KW-1185">Reference proteome</keyword>
<evidence type="ECO:0000259" key="1">
    <source>
        <dbReference type="Pfam" id="PF13473"/>
    </source>
</evidence>
<feature type="domain" description="EfeO-type cupredoxin-like" evidence="1">
    <location>
        <begin position="13"/>
        <end position="111"/>
    </location>
</feature>
<dbReference type="InterPro" id="IPR028096">
    <property type="entry name" value="EfeO_Cupredoxin"/>
</dbReference>
<proteinExistence type="predicted"/>
<name>A0A2S7UW08_9GAMM</name>
<accession>A0A2S7UW08</accession>
<dbReference type="Pfam" id="PF13473">
    <property type="entry name" value="Cupredoxin_1"/>
    <property type="match status" value="1"/>
</dbReference>
<organism evidence="2 3">
    <name type="scientific">Psychrosphaera saromensis</name>
    <dbReference type="NCBI Taxonomy" id="716813"/>
    <lineage>
        <taxon>Bacteria</taxon>
        <taxon>Pseudomonadati</taxon>
        <taxon>Pseudomonadota</taxon>
        <taxon>Gammaproteobacteria</taxon>
        <taxon>Alteromonadales</taxon>
        <taxon>Pseudoalteromonadaceae</taxon>
        <taxon>Psychrosphaera</taxon>
    </lineage>
</organism>
<sequence length="118" mass="13534">MFKKLSPQVWTILLTVFLTFQTFAETQVFYLTLENHVFTPSSLEIPANKKVKVIIHNKDKVPEEFDSFELNREKVIFPGKKAVIYVGPLPAGEYKYFGEYHPNSARGRIIVKGDANVN</sequence>
<dbReference type="RefSeq" id="WP_105052405.1">
    <property type="nucleotide sequence ID" value="NZ_BMYG01000002.1"/>
</dbReference>
<dbReference type="EMBL" id="MSCH01000003">
    <property type="protein sequence ID" value="PQJ53905.1"/>
    <property type="molecule type" value="Genomic_DNA"/>
</dbReference>
<dbReference type="InterPro" id="IPR008972">
    <property type="entry name" value="Cupredoxin"/>
</dbReference>
<protein>
    <recommendedName>
        <fullName evidence="1">EfeO-type cupredoxin-like domain-containing protein</fullName>
    </recommendedName>
</protein>
<evidence type="ECO:0000313" key="3">
    <source>
        <dbReference type="Proteomes" id="UP000239007"/>
    </source>
</evidence>
<evidence type="ECO:0000313" key="2">
    <source>
        <dbReference type="EMBL" id="PQJ53905.1"/>
    </source>
</evidence>
<gene>
    <name evidence="2" type="ORF">BTO11_09685</name>
</gene>